<evidence type="ECO:0000313" key="3">
    <source>
        <dbReference type="Proteomes" id="UP000245981"/>
    </source>
</evidence>
<dbReference type="OrthoDB" id="5109343at2"/>
<dbReference type="InterPro" id="IPR016181">
    <property type="entry name" value="Acyl_CoA_acyltransferase"/>
</dbReference>
<feature type="domain" description="N-acetyltransferase" evidence="1">
    <location>
        <begin position="7"/>
        <end position="169"/>
    </location>
</feature>
<dbReference type="InterPro" id="IPR000182">
    <property type="entry name" value="GNAT_dom"/>
</dbReference>
<dbReference type="SUPFAM" id="SSF55729">
    <property type="entry name" value="Acyl-CoA N-acyltransferases (Nat)"/>
    <property type="match status" value="1"/>
</dbReference>
<reference evidence="2 3" key="1">
    <citation type="submission" date="2018-05" db="EMBL/GenBank/DDBJ databases">
        <title>Genomic Encyclopedia of Type Strains, Phase IV (KMG-V): Genome sequencing to study the core and pangenomes of soil and plant-associated prokaryotes.</title>
        <authorList>
            <person name="Whitman W."/>
        </authorList>
    </citation>
    <scope>NUCLEOTIDE SEQUENCE [LARGE SCALE GENOMIC DNA]</scope>
    <source>
        <strain evidence="2 3">PNA 200-10</strain>
    </source>
</reference>
<dbReference type="Gene3D" id="3.40.630.30">
    <property type="match status" value="1"/>
</dbReference>
<gene>
    <name evidence="2" type="ORF">C7431_10723</name>
</gene>
<dbReference type="PROSITE" id="PS51186">
    <property type="entry name" value="GNAT"/>
    <property type="match status" value="1"/>
</dbReference>
<dbReference type="RefSeq" id="WP_109717653.1">
    <property type="nucleotide sequence ID" value="NZ_QGHF01000007.1"/>
</dbReference>
<sequence>MVSSDKYVIRQATSQDLAGITALLQENSAGNGGTLNGDFPAEKVAGMLNHPGAFVVVAQSAAGIAGVLFSTTSFQQGPEIVNAMLRAWPPAQQCWIYGPVCISTAARGQGLLARLYDEMCRYYGNKAPVLFIQADNYHSIQAHQRLGMREVGRFSLNGSDFLIYSPACF</sequence>
<dbReference type="GO" id="GO:0016747">
    <property type="term" value="F:acyltransferase activity, transferring groups other than amino-acyl groups"/>
    <property type="evidence" value="ECO:0007669"/>
    <property type="project" value="InterPro"/>
</dbReference>
<evidence type="ECO:0000259" key="1">
    <source>
        <dbReference type="PROSITE" id="PS51186"/>
    </source>
</evidence>
<dbReference type="EMBL" id="QGHF01000007">
    <property type="protein sequence ID" value="PWK95623.1"/>
    <property type="molecule type" value="Genomic_DNA"/>
</dbReference>
<accession>A0A2V2BEX7</accession>
<keyword evidence="2" id="KW-0012">Acyltransferase</keyword>
<proteinExistence type="predicted"/>
<name>A0A2V2BEX7_9GAMM</name>
<keyword evidence="2" id="KW-0808">Transferase</keyword>
<dbReference type="Pfam" id="PF00583">
    <property type="entry name" value="Acetyltransf_1"/>
    <property type="match status" value="1"/>
</dbReference>
<dbReference type="Proteomes" id="UP000245981">
    <property type="component" value="Unassembled WGS sequence"/>
</dbReference>
<protein>
    <submittedName>
        <fullName evidence="2">L-amino acid N-acyltransferase YncA</fullName>
    </submittedName>
</protein>
<dbReference type="AlphaFoldDB" id="A0A2V2BEX7"/>
<dbReference type="STRING" id="574096.HA38_04270"/>
<comment type="caution">
    <text evidence="2">The sequence shown here is derived from an EMBL/GenBank/DDBJ whole genome shotgun (WGS) entry which is preliminary data.</text>
</comment>
<evidence type="ECO:0000313" key="2">
    <source>
        <dbReference type="EMBL" id="PWK95623.1"/>
    </source>
</evidence>
<organism evidence="2 3">
    <name type="scientific">Pantoea allii</name>
    <dbReference type="NCBI Taxonomy" id="574096"/>
    <lineage>
        <taxon>Bacteria</taxon>
        <taxon>Pseudomonadati</taxon>
        <taxon>Pseudomonadota</taxon>
        <taxon>Gammaproteobacteria</taxon>
        <taxon>Enterobacterales</taxon>
        <taxon>Erwiniaceae</taxon>
        <taxon>Pantoea</taxon>
    </lineage>
</organism>